<accession>A0ABT6AJF2</accession>
<comment type="caution">
    <text evidence="3">The sequence shown here is derived from an EMBL/GenBank/DDBJ whole genome shotgun (WGS) entry which is preliminary data.</text>
</comment>
<dbReference type="InterPro" id="IPR020616">
    <property type="entry name" value="Thiolase_N"/>
</dbReference>
<evidence type="ECO:0000259" key="1">
    <source>
        <dbReference type="Pfam" id="PF00108"/>
    </source>
</evidence>
<gene>
    <name evidence="3" type="ORF">P3W85_06440</name>
</gene>
<dbReference type="CDD" id="cd00829">
    <property type="entry name" value="SCP-x_thiolase"/>
    <property type="match status" value="1"/>
</dbReference>
<name>A0ABT6AJF2_9BURK</name>
<dbReference type="InterPro" id="IPR016039">
    <property type="entry name" value="Thiolase-like"/>
</dbReference>
<dbReference type="SUPFAM" id="SSF53901">
    <property type="entry name" value="Thiolase-like"/>
    <property type="match status" value="2"/>
</dbReference>
<proteinExistence type="predicted"/>
<dbReference type="RefSeq" id="WP_276264166.1">
    <property type="nucleotide sequence ID" value="NZ_JARJLM010000112.1"/>
</dbReference>
<organism evidence="3 4">
    <name type="scientific">Cupriavidus basilensis</name>
    <dbReference type="NCBI Taxonomy" id="68895"/>
    <lineage>
        <taxon>Bacteria</taxon>
        <taxon>Pseudomonadati</taxon>
        <taxon>Pseudomonadota</taxon>
        <taxon>Betaproteobacteria</taxon>
        <taxon>Burkholderiales</taxon>
        <taxon>Burkholderiaceae</taxon>
        <taxon>Cupriavidus</taxon>
    </lineage>
</organism>
<dbReference type="PANTHER" id="PTHR42870:SF1">
    <property type="entry name" value="NON-SPECIFIC LIPID-TRANSFER PROTEIN-LIKE 2"/>
    <property type="match status" value="1"/>
</dbReference>
<dbReference type="EMBL" id="JARJLM010000112">
    <property type="protein sequence ID" value="MDF3832584.1"/>
    <property type="molecule type" value="Genomic_DNA"/>
</dbReference>
<dbReference type="PANTHER" id="PTHR42870">
    <property type="entry name" value="ACETYL-COA C-ACETYLTRANSFERASE"/>
    <property type="match status" value="1"/>
</dbReference>
<reference evidence="3 4" key="1">
    <citation type="submission" date="2023-03" db="EMBL/GenBank/DDBJ databases">
        <title>Draft assemblies of triclosan tolerant bacteria isolated from returned activated sludge.</title>
        <authorList>
            <person name="Van Hamelsveld S."/>
        </authorList>
    </citation>
    <scope>NUCLEOTIDE SEQUENCE [LARGE SCALE GENOMIC DNA]</scope>
    <source>
        <strain evidence="3 4">GW210010_S58</strain>
    </source>
</reference>
<evidence type="ECO:0000259" key="2">
    <source>
        <dbReference type="Pfam" id="PF22691"/>
    </source>
</evidence>
<evidence type="ECO:0000313" key="3">
    <source>
        <dbReference type="EMBL" id="MDF3832584.1"/>
    </source>
</evidence>
<dbReference type="Proteomes" id="UP001216674">
    <property type="component" value="Unassembled WGS sequence"/>
</dbReference>
<feature type="domain" description="Thiolase C-terminal" evidence="2">
    <location>
        <begin position="303"/>
        <end position="435"/>
    </location>
</feature>
<sequence length="438" mass="46866">MLAENHHLTVYSVGSTIEKNEDASARTNRLVAGASGDNAMSEPKRVAIIGASAIPVGRHQTADAEELHTLEHEVLLRLVLEATRDAGVDKRDIESLVFTLPRPYTRQKYLHTFMIGKLKLPCRGTVLEVMGNGMTAALALDQACNEILLGRAKVALALGINMETAVSAAEHAMSSMRTTGDVDFHVPAGFTPISWYAMDAARYMHEHGATQEQLAAVAVKNRYHASLNPLAQYRKPVTTQEVLAQRPIVEPLGLYDVPPRGDGAACLVLASEEVARATGRPYVLIQGRGFQHDGSHQISDVPNDMIGFEAARAASAQAYAEAGITASDLDLAELYAPCTIVEILVSEALGLVPRGRGSIAALDGETTLGGRIPISTSGGLLSRGHPSYVTSLYNYVEIAEQLRGRAGERQVKGAQWGVATGELGNYNAALVHVFEGVQ</sequence>
<feature type="domain" description="Thiolase N-terminal" evidence="1">
    <location>
        <begin position="46"/>
        <end position="272"/>
    </location>
</feature>
<evidence type="ECO:0000313" key="4">
    <source>
        <dbReference type="Proteomes" id="UP001216674"/>
    </source>
</evidence>
<dbReference type="Pfam" id="PF00108">
    <property type="entry name" value="Thiolase_N"/>
    <property type="match status" value="1"/>
</dbReference>
<keyword evidence="4" id="KW-1185">Reference proteome</keyword>
<dbReference type="PIRSF" id="PIRSF000429">
    <property type="entry name" value="Ac-CoA_Ac_transf"/>
    <property type="match status" value="1"/>
</dbReference>
<dbReference type="InterPro" id="IPR002155">
    <property type="entry name" value="Thiolase"/>
</dbReference>
<dbReference type="Gene3D" id="3.40.47.10">
    <property type="match status" value="1"/>
</dbReference>
<dbReference type="InterPro" id="IPR055140">
    <property type="entry name" value="Thiolase_C_2"/>
</dbReference>
<protein>
    <submittedName>
        <fullName evidence="3">Thiolase family protein</fullName>
    </submittedName>
</protein>
<dbReference type="Pfam" id="PF22691">
    <property type="entry name" value="Thiolase_C_1"/>
    <property type="match status" value="1"/>
</dbReference>